<evidence type="ECO:0000313" key="5">
    <source>
        <dbReference type="Proteomes" id="UP001500622"/>
    </source>
</evidence>
<evidence type="ECO:0000256" key="1">
    <source>
        <dbReference type="SAM" id="MobiDB-lite"/>
    </source>
</evidence>
<gene>
    <name evidence="4" type="ORF">GCM10023169_27510</name>
</gene>
<dbReference type="InterPro" id="IPR057893">
    <property type="entry name" value="LRV_2"/>
</dbReference>
<keyword evidence="2" id="KW-0472">Membrane</keyword>
<accession>A0ABP8LFN0</accession>
<evidence type="ECO:0000256" key="2">
    <source>
        <dbReference type="SAM" id="Phobius"/>
    </source>
</evidence>
<evidence type="ECO:0000313" key="4">
    <source>
        <dbReference type="EMBL" id="GAA4427472.1"/>
    </source>
</evidence>
<feature type="domain" description="Leucine rich repeat variant" evidence="3">
    <location>
        <begin position="3"/>
        <end position="61"/>
    </location>
</feature>
<keyword evidence="5" id="KW-1185">Reference proteome</keyword>
<protein>
    <recommendedName>
        <fullName evidence="3">Leucine rich repeat variant domain-containing protein</fullName>
    </recommendedName>
</protein>
<evidence type="ECO:0000259" key="3">
    <source>
        <dbReference type="Pfam" id="PF25591"/>
    </source>
</evidence>
<organism evidence="4 5">
    <name type="scientific">Georgenia halophila</name>
    <dbReference type="NCBI Taxonomy" id="620889"/>
    <lineage>
        <taxon>Bacteria</taxon>
        <taxon>Bacillati</taxon>
        <taxon>Actinomycetota</taxon>
        <taxon>Actinomycetes</taxon>
        <taxon>Micrococcales</taxon>
        <taxon>Bogoriellaceae</taxon>
        <taxon>Georgenia</taxon>
    </lineage>
</organism>
<name>A0ABP8LFN0_9MICO</name>
<feature type="region of interest" description="Disordered" evidence="1">
    <location>
        <begin position="143"/>
        <end position="163"/>
    </location>
</feature>
<proteinExistence type="predicted"/>
<reference evidence="5" key="1">
    <citation type="journal article" date="2019" name="Int. J. Syst. Evol. Microbiol.">
        <title>The Global Catalogue of Microorganisms (GCM) 10K type strain sequencing project: providing services to taxonomists for standard genome sequencing and annotation.</title>
        <authorList>
            <consortium name="The Broad Institute Genomics Platform"/>
            <consortium name="The Broad Institute Genome Sequencing Center for Infectious Disease"/>
            <person name="Wu L."/>
            <person name="Ma J."/>
        </authorList>
    </citation>
    <scope>NUCLEOTIDE SEQUENCE [LARGE SCALE GENOMIC DNA]</scope>
    <source>
        <strain evidence="5">JCM 17810</strain>
    </source>
</reference>
<dbReference type="Pfam" id="PF25591">
    <property type="entry name" value="LRV_2"/>
    <property type="match status" value="1"/>
</dbReference>
<dbReference type="EMBL" id="BAABGN010000011">
    <property type="protein sequence ID" value="GAA4427472.1"/>
    <property type="molecule type" value="Genomic_DNA"/>
</dbReference>
<sequence length="227" mass="23792">MPFTARQAHDPSTPPEVLARIAGDRPDLRALVAGNPATEEPVLEWLRRLGDVGVDAALSGRPPLTRSVDGAHERAPESPVPPCADAPLDWALLMPVAATPAVEEAPQSRRGRALSRAAVSMAATAVVVGVLLIVLLLPDGASPGPKYEPATERNGAPLHRSEDAPFTYGEDRRLDELWEACDGGDPGACVDLYGSAPVDSEYEQFGWTCGGRAAEGLLASDVCSGVL</sequence>
<feature type="transmembrane region" description="Helical" evidence="2">
    <location>
        <begin position="117"/>
        <end position="137"/>
    </location>
</feature>
<keyword evidence="2" id="KW-1133">Transmembrane helix</keyword>
<keyword evidence="2" id="KW-0812">Transmembrane</keyword>
<feature type="region of interest" description="Disordered" evidence="1">
    <location>
        <begin position="58"/>
        <end position="82"/>
    </location>
</feature>
<comment type="caution">
    <text evidence="4">The sequence shown here is derived from an EMBL/GenBank/DDBJ whole genome shotgun (WGS) entry which is preliminary data.</text>
</comment>
<dbReference type="Proteomes" id="UP001500622">
    <property type="component" value="Unassembled WGS sequence"/>
</dbReference>